<dbReference type="InterPro" id="IPR038375">
    <property type="entry name" value="NDUFAF7_sf"/>
</dbReference>
<dbReference type="InterPro" id="IPR029063">
    <property type="entry name" value="SAM-dependent_MTases_sf"/>
</dbReference>
<name>A0A7G5IMW5_9SPHN</name>
<evidence type="ECO:0000256" key="2">
    <source>
        <dbReference type="ARBA" id="ARBA00022679"/>
    </source>
</evidence>
<organism evidence="3 4">
    <name type="scientific">Sandaracinobacteroides saxicola</name>
    <dbReference type="NCBI Taxonomy" id="2759707"/>
    <lineage>
        <taxon>Bacteria</taxon>
        <taxon>Pseudomonadati</taxon>
        <taxon>Pseudomonadota</taxon>
        <taxon>Alphaproteobacteria</taxon>
        <taxon>Sphingomonadales</taxon>
        <taxon>Sphingosinicellaceae</taxon>
        <taxon>Sandaracinobacteroides</taxon>
    </lineage>
</organism>
<protein>
    <submittedName>
        <fullName evidence="3">SAM-dependent methyltransferase</fullName>
    </submittedName>
</protein>
<dbReference type="KEGG" id="sand:H3309_14450"/>
<keyword evidence="2 3" id="KW-0808">Transferase</keyword>
<dbReference type="EMBL" id="CP059851">
    <property type="protein sequence ID" value="QMW24707.1"/>
    <property type="molecule type" value="Genomic_DNA"/>
</dbReference>
<dbReference type="PANTHER" id="PTHR12049">
    <property type="entry name" value="PROTEIN ARGININE METHYLTRANSFERASE NDUFAF7, MITOCHONDRIAL"/>
    <property type="match status" value="1"/>
</dbReference>
<dbReference type="Proteomes" id="UP000515292">
    <property type="component" value="Chromosome"/>
</dbReference>
<dbReference type="InterPro" id="IPR003788">
    <property type="entry name" value="NDUFAF7"/>
</dbReference>
<evidence type="ECO:0000313" key="4">
    <source>
        <dbReference type="Proteomes" id="UP000515292"/>
    </source>
</evidence>
<dbReference type="AlphaFoldDB" id="A0A7G5IMW5"/>
<keyword evidence="4" id="KW-1185">Reference proteome</keyword>
<dbReference type="PANTHER" id="PTHR12049:SF7">
    <property type="entry name" value="PROTEIN ARGININE METHYLTRANSFERASE NDUFAF7, MITOCHONDRIAL"/>
    <property type="match status" value="1"/>
</dbReference>
<dbReference type="GO" id="GO:0032259">
    <property type="term" value="P:methylation"/>
    <property type="evidence" value="ECO:0007669"/>
    <property type="project" value="UniProtKB-KW"/>
</dbReference>
<keyword evidence="1 3" id="KW-0489">Methyltransferase</keyword>
<dbReference type="SUPFAM" id="SSF53335">
    <property type="entry name" value="S-adenosyl-L-methionine-dependent methyltransferases"/>
    <property type="match status" value="1"/>
</dbReference>
<evidence type="ECO:0000256" key="1">
    <source>
        <dbReference type="ARBA" id="ARBA00022603"/>
    </source>
</evidence>
<sequence length="323" mass="34024">MALAADAYYATREPFGAAGDFVTAPEISQMFGELLGAWAADLWQRAGSPPRLILAELGPGRGTLMADALRATRAIPGFTPAIHLVERSPRLRAVQREKLPHATWHDRLDTLPTNAPLILFANEFFDALPITQIERTATAWQLRGVMMDGDTARFTTLPEDATAFVPEPLRAAAPGAIYERSFAGESLAAAIGKRLTAQGGAALLIDYGHSGPALGDTLQAIHNGAFADPLTALGEADLSAHVDFTALATAARVTAHGPTDQGAFLHRLGIAARAETLKAGKPLAVKAEVEAALARLTHLSAMGRLFKAMALTAPGWPTPAGFA</sequence>
<reference evidence="3 4" key="1">
    <citation type="submission" date="2020-07" db="EMBL/GenBank/DDBJ databases">
        <title>Complete genome sequence for Sandaracinobacter sp. M6.</title>
        <authorList>
            <person name="Tang Y."/>
            <person name="Liu Q."/>
            <person name="Guo Z."/>
            <person name="Lei P."/>
            <person name="Huang B."/>
        </authorList>
    </citation>
    <scope>NUCLEOTIDE SEQUENCE [LARGE SCALE GENOMIC DNA]</scope>
    <source>
        <strain evidence="3 4">M6</strain>
    </source>
</reference>
<accession>A0A7G5IMW5</accession>
<proteinExistence type="predicted"/>
<dbReference type="GO" id="GO:0035243">
    <property type="term" value="F:protein-arginine omega-N symmetric methyltransferase activity"/>
    <property type="evidence" value="ECO:0007669"/>
    <property type="project" value="TreeGrafter"/>
</dbReference>
<dbReference type="Gene3D" id="3.40.50.12710">
    <property type="match status" value="1"/>
</dbReference>
<dbReference type="Pfam" id="PF02636">
    <property type="entry name" value="Methyltransf_28"/>
    <property type="match status" value="1"/>
</dbReference>
<gene>
    <name evidence="3" type="ORF">H3309_14450</name>
</gene>
<evidence type="ECO:0000313" key="3">
    <source>
        <dbReference type="EMBL" id="QMW24707.1"/>
    </source>
</evidence>